<keyword evidence="4" id="KW-0678">Repressor</keyword>
<feature type="non-terminal residue" evidence="13">
    <location>
        <position position="1"/>
    </location>
</feature>
<organism evidence="12 13">
    <name type="scientific">Limulus polyphemus</name>
    <name type="common">Atlantic horseshoe crab</name>
    <dbReference type="NCBI Taxonomy" id="6850"/>
    <lineage>
        <taxon>Eukaryota</taxon>
        <taxon>Metazoa</taxon>
        <taxon>Ecdysozoa</taxon>
        <taxon>Arthropoda</taxon>
        <taxon>Chelicerata</taxon>
        <taxon>Merostomata</taxon>
        <taxon>Xiphosura</taxon>
        <taxon>Limulidae</taxon>
        <taxon>Limulus</taxon>
    </lineage>
</organism>
<feature type="domain" description="Histone deacetylase" evidence="11">
    <location>
        <begin position="40"/>
        <end position="274"/>
    </location>
</feature>
<evidence type="ECO:0000313" key="12">
    <source>
        <dbReference type="Proteomes" id="UP000694941"/>
    </source>
</evidence>
<dbReference type="GeneID" id="106472751"/>
<dbReference type="Proteomes" id="UP000694941">
    <property type="component" value="Unplaced"/>
</dbReference>
<dbReference type="PANTHER" id="PTHR10625:SF5">
    <property type="entry name" value="HISTONE DEACETYLASE"/>
    <property type="match status" value="1"/>
</dbReference>
<evidence type="ECO:0000256" key="7">
    <source>
        <dbReference type="ARBA" id="ARBA00023015"/>
    </source>
</evidence>
<evidence type="ECO:0000256" key="3">
    <source>
        <dbReference type="ARBA" id="ARBA00012111"/>
    </source>
</evidence>
<dbReference type="PRINTS" id="PR01270">
    <property type="entry name" value="HDASUPER"/>
</dbReference>
<evidence type="ECO:0000256" key="10">
    <source>
        <dbReference type="ARBA" id="ARBA00048287"/>
    </source>
</evidence>
<accession>A0ABM1BUF0</accession>
<name>A0ABM1BUF0_LIMPO</name>
<dbReference type="InterPro" id="IPR037138">
    <property type="entry name" value="His_deacetylse_dom_sf"/>
</dbReference>
<dbReference type="InterPro" id="IPR000286">
    <property type="entry name" value="HDACs"/>
</dbReference>
<evidence type="ECO:0000256" key="2">
    <source>
        <dbReference type="ARBA" id="ARBA00007738"/>
    </source>
</evidence>
<evidence type="ECO:0000256" key="6">
    <source>
        <dbReference type="ARBA" id="ARBA00022853"/>
    </source>
</evidence>
<evidence type="ECO:0000256" key="9">
    <source>
        <dbReference type="ARBA" id="ARBA00023242"/>
    </source>
</evidence>
<dbReference type="InterPro" id="IPR023801">
    <property type="entry name" value="His_deacetylse_dom"/>
</dbReference>
<keyword evidence="12" id="KW-1185">Reference proteome</keyword>
<comment type="catalytic activity">
    <reaction evidence="10">
        <text>N(6)-acetyl-L-lysyl-[histone] + H2O = L-lysyl-[histone] + acetate</text>
        <dbReference type="Rhea" id="RHEA:58196"/>
        <dbReference type="Rhea" id="RHEA-COMP:9845"/>
        <dbReference type="Rhea" id="RHEA-COMP:11338"/>
        <dbReference type="ChEBI" id="CHEBI:15377"/>
        <dbReference type="ChEBI" id="CHEBI:29969"/>
        <dbReference type="ChEBI" id="CHEBI:30089"/>
        <dbReference type="ChEBI" id="CHEBI:61930"/>
        <dbReference type="EC" id="3.5.1.98"/>
    </reaction>
</comment>
<comment type="similarity">
    <text evidence="2">Belongs to the histone deacetylase family. HD type 2 subfamily.</text>
</comment>
<dbReference type="InterPro" id="IPR023696">
    <property type="entry name" value="Ureohydrolase_dom_sf"/>
</dbReference>
<evidence type="ECO:0000259" key="11">
    <source>
        <dbReference type="Pfam" id="PF00850"/>
    </source>
</evidence>
<evidence type="ECO:0000256" key="8">
    <source>
        <dbReference type="ARBA" id="ARBA00023163"/>
    </source>
</evidence>
<reference evidence="13" key="1">
    <citation type="submission" date="2025-08" db="UniProtKB">
        <authorList>
            <consortium name="RefSeq"/>
        </authorList>
    </citation>
    <scope>IDENTIFICATION</scope>
    <source>
        <tissue evidence="13">Muscle</tissue>
    </source>
</reference>
<keyword evidence="6" id="KW-0156">Chromatin regulator</keyword>
<dbReference type="RefSeq" id="XP_013788861.1">
    <property type="nucleotide sequence ID" value="XM_013933407.2"/>
</dbReference>
<gene>
    <name evidence="13" type="primary">LOC106472751</name>
</gene>
<keyword evidence="7" id="KW-0805">Transcription regulation</keyword>
<dbReference type="SUPFAM" id="SSF52768">
    <property type="entry name" value="Arginase/deacetylase"/>
    <property type="match status" value="1"/>
</dbReference>
<keyword evidence="5" id="KW-0378">Hydrolase</keyword>
<dbReference type="Gene3D" id="3.40.800.20">
    <property type="entry name" value="Histone deacetylase domain"/>
    <property type="match status" value="1"/>
</dbReference>
<dbReference type="PANTHER" id="PTHR10625">
    <property type="entry name" value="HISTONE DEACETYLASE HDAC1-RELATED"/>
    <property type="match status" value="1"/>
</dbReference>
<keyword evidence="8" id="KW-0804">Transcription</keyword>
<sequence length="370" mass="40481">EAYTTLFGTNPLNRHRIDMSILDLPIKSFVMLSCGGIGVDSDTTWNELHTASASRMAAGCVIELALKVATGEVKNGFAVVRPPGHHAETQQAMGFCFFNSIAVAAKQLRQKLKLEKMLIIDWDVHHGNGIQQIFYDDPHVLYISLHRHDDGNFFPGTGDPLEVGVEDGIGFNVNIAWTGALKQPMGDAEYIAAFRTIVMPIARDFNPEIILVAAGFDAAIGHPAPLGGYTVSPSCFGYLTKQLMTLAKGRVVLALEGGYDLTSICDCTQECVMALLGDEGTPLPEDEITRKPCPIAVEVLQRTVVTQASHWPCIKRWAPTIGYSLLEAQQKEREELDTVTALASLSMTVTHIQKPESSQVEEPMEEDQDK</sequence>
<evidence type="ECO:0000256" key="1">
    <source>
        <dbReference type="ARBA" id="ARBA00004123"/>
    </source>
</evidence>
<dbReference type="EC" id="3.5.1.98" evidence="3"/>
<evidence type="ECO:0000256" key="4">
    <source>
        <dbReference type="ARBA" id="ARBA00022491"/>
    </source>
</evidence>
<comment type="subcellular location">
    <subcellularLocation>
        <location evidence="1">Nucleus</location>
    </subcellularLocation>
</comment>
<protein>
    <recommendedName>
        <fullName evidence="3">histone deacetylase</fullName>
        <ecNumber evidence="3">3.5.1.98</ecNumber>
    </recommendedName>
</protein>
<evidence type="ECO:0000256" key="5">
    <source>
        <dbReference type="ARBA" id="ARBA00022801"/>
    </source>
</evidence>
<keyword evidence="9" id="KW-0539">Nucleus</keyword>
<evidence type="ECO:0000313" key="13">
    <source>
        <dbReference type="RefSeq" id="XP_013788861.1"/>
    </source>
</evidence>
<dbReference type="Pfam" id="PF00850">
    <property type="entry name" value="Hist_deacetyl"/>
    <property type="match status" value="1"/>
</dbReference>
<proteinExistence type="inferred from homology"/>